<gene>
    <name evidence="2" type="ORF">POM88_020263</name>
</gene>
<dbReference type="Proteomes" id="UP001237642">
    <property type="component" value="Unassembled WGS sequence"/>
</dbReference>
<evidence type="ECO:0000313" key="3">
    <source>
        <dbReference type="Proteomes" id="UP001237642"/>
    </source>
</evidence>
<reference evidence="2" key="1">
    <citation type="submission" date="2023-02" db="EMBL/GenBank/DDBJ databases">
        <title>Genome of toxic invasive species Heracleum sosnowskyi carries increased number of genes despite the absence of recent whole-genome duplications.</title>
        <authorList>
            <person name="Schelkunov M."/>
            <person name="Shtratnikova V."/>
            <person name="Makarenko M."/>
            <person name="Klepikova A."/>
            <person name="Omelchenko D."/>
            <person name="Novikova G."/>
            <person name="Obukhova E."/>
            <person name="Bogdanov V."/>
            <person name="Penin A."/>
            <person name="Logacheva M."/>
        </authorList>
    </citation>
    <scope>NUCLEOTIDE SEQUENCE</scope>
    <source>
        <strain evidence="2">Hsosn_3</strain>
        <tissue evidence="2">Leaf</tissue>
    </source>
</reference>
<protein>
    <submittedName>
        <fullName evidence="2">Uncharacterized protein</fullName>
    </submittedName>
</protein>
<name>A0AAD8IDS0_9APIA</name>
<evidence type="ECO:0000313" key="2">
    <source>
        <dbReference type="EMBL" id="KAK1382528.1"/>
    </source>
</evidence>
<dbReference type="AlphaFoldDB" id="A0AAD8IDS0"/>
<evidence type="ECO:0000256" key="1">
    <source>
        <dbReference type="SAM" id="MobiDB-lite"/>
    </source>
</evidence>
<proteinExistence type="predicted"/>
<comment type="caution">
    <text evidence="2">The sequence shown here is derived from an EMBL/GenBank/DDBJ whole genome shotgun (WGS) entry which is preliminary data.</text>
</comment>
<reference evidence="2" key="2">
    <citation type="submission" date="2023-05" db="EMBL/GenBank/DDBJ databases">
        <authorList>
            <person name="Schelkunov M.I."/>
        </authorList>
    </citation>
    <scope>NUCLEOTIDE SEQUENCE</scope>
    <source>
        <strain evidence="2">Hsosn_3</strain>
        <tissue evidence="2">Leaf</tissue>
    </source>
</reference>
<dbReference type="PANTHER" id="PTHR33527">
    <property type="entry name" value="OS07G0274300 PROTEIN"/>
    <property type="match status" value="1"/>
</dbReference>
<dbReference type="PANTHER" id="PTHR33527:SF28">
    <property type="entry name" value="GB|AAD43168.1"/>
    <property type="match status" value="1"/>
</dbReference>
<accession>A0AAD8IDS0</accession>
<dbReference type="EMBL" id="JAUIZM010000005">
    <property type="protein sequence ID" value="KAK1382528.1"/>
    <property type="molecule type" value="Genomic_DNA"/>
</dbReference>
<organism evidence="2 3">
    <name type="scientific">Heracleum sosnowskyi</name>
    <dbReference type="NCBI Taxonomy" id="360622"/>
    <lineage>
        <taxon>Eukaryota</taxon>
        <taxon>Viridiplantae</taxon>
        <taxon>Streptophyta</taxon>
        <taxon>Embryophyta</taxon>
        <taxon>Tracheophyta</taxon>
        <taxon>Spermatophyta</taxon>
        <taxon>Magnoliopsida</taxon>
        <taxon>eudicotyledons</taxon>
        <taxon>Gunneridae</taxon>
        <taxon>Pentapetalae</taxon>
        <taxon>asterids</taxon>
        <taxon>campanulids</taxon>
        <taxon>Apiales</taxon>
        <taxon>Apiaceae</taxon>
        <taxon>Apioideae</taxon>
        <taxon>apioid superclade</taxon>
        <taxon>Tordylieae</taxon>
        <taxon>Tordyliinae</taxon>
        <taxon>Heracleum</taxon>
    </lineage>
</organism>
<keyword evidence="3" id="KW-1185">Reference proteome</keyword>
<sequence length="335" mass="38022">MATEFDVYQYERSALYDPALNWVEEKMSDQELNLYHTIDRKLFYMLICNLGRNVDESMHVVAFLIWLEKIRYSRNVVFKVISWPLHLVLQLADEVAALLICLMSTHLDESISMYLLSKLCSGEINLPQFHRNRIKILENVKKVVVEVCMRAFGDILTGGNPVFVPPPVYPHFAGGFPQLGFGENLGPVNYLPPTQQLANILEDPNADLSEFCGGLQLVDGCEDELDVPPDDRTIFLTFSRGYYIAKVEIQVFFTRIFGQFIEEIYMEDAPSDQQPLFARMVCRSPSIIPKIAPPGEKSVYSINGKRIYAKKFERSKKSGKKKKKGGGSTSQSATN</sequence>
<feature type="region of interest" description="Disordered" evidence="1">
    <location>
        <begin position="311"/>
        <end position="335"/>
    </location>
</feature>